<name>A0A8J8NTX4_HALGN</name>
<evidence type="ECO:0000313" key="1">
    <source>
        <dbReference type="EMBL" id="TNV81043.1"/>
    </source>
</evidence>
<dbReference type="Proteomes" id="UP000785679">
    <property type="component" value="Unassembled WGS sequence"/>
</dbReference>
<sequence>MSACNLIIDNLLPLVQFRKDFLQGTLIFEKFEPGVQQIFERLIAVWEVRSRHQCLGLASGKCVDSLFLLLALVNKTNYLFHIVDADGQVLDSNRKGEVPGLRRLQLWC</sequence>
<evidence type="ECO:0000313" key="2">
    <source>
        <dbReference type="Proteomes" id="UP000785679"/>
    </source>
</evidence>
<proteinExistence type="predicted"/>
<comment type="caution">
    <text evidence="1">The sequence shown here is derived from an EMBL/GenBank/DDBJ whole genome shotgun (WGS) entry which is preliminary data.</text>
</comment>
<reference evidence="1" key="1">
    <citation type="submission" date="2019-06" db="EMBL/GenBank/DDBJ databases">
        <authorList>
            <person name="Zheng W."/>
        </authorList>
    </citation>
    <scope>NUCLEOTIDE SEQUENCE</scope>
    <source>
        <strain evidence="1">QDHG01</strain>
    </source>
</reference>
<dbReference type="AlphaFoldDB" id="A0A8J8NTX4"/>
<accession>A0A8J8NTX4</accession>
<keyword evidence="2" id="KW-1185">Reference proteome</keyword>
<organism evidence="1 2">
    <name type="scientific">Halteria grandinella</name>
    <dbReference type="NCBI Taxonomy" id="5974"/>
    <lineage>
        <taxon>Eukaryota</taxon>
        <taxon>Sar</taxon>
        <taxon>Alveolata</taxon>
        <taxon>Ciliophora</taxon>
        <taxon>Intramacronucleata</taxon>
        <taxon>Spirotrichea</taxon>
        <taxon>Stichotrichia</taxon>
        <taxon>Sporadotrichida</taxon>
        <taxon>Halteriidae</taxon>
        <taxon>Halteria</taxon>
    </lineage>
</organism>
<protein>
    <submittedName>
        <fullName evidence="1">Uncharacterized protein</fullName>
    </submittedName>
</protein>
<dbReference type="EMBL" id="RRYP01006652">
    <property type="protein sequence ID" value="TNV81043.1"/>
    <property type="molecule type" value="Genomic_DNA"/>
</dbReference>
<gene>
    <name evidence="1" type="ORF">FGO68_gene4770</name>
</gene>